<evidence type="ECO:0000256" key="2">
    <source>
        <dbReference type="ARBA" id="ARBA00010617"/>
    </source>
</evidence>
<keyword evidence="4" id="KW-0285">Flavoprotein</keyword>
<dbReference type="Pfam" id="PF22290">
    <property type="entry name" value="DmmA-like_N"/>
    <property type="match status" value="1"/>
</dbReference>
<dbReference type="InterPro" id="IPR006058">
    <property type="entry name" value="2Fe2S_fd_BS"/>
</dbReference>
<name>A0A7W2LKR4_9PSED</name>
<dbReference type="GO" id="GO:0004497">
    <property type="term" value="F:monooxygenase activity"/>
    <property type="evidence" value="ECO:0007669"/>
    <property type="project" value="UniProtKB-KW"/>
</dbReference>
<dbReference type="InterPro" id="IPR039261">
    <property type="entry name" value="FNR_nucleotide-bd"/>
</dbReference>
<dbReference type="GO" id="GO:0005506">
    <property type="term" value="F:iron ion binding"/>
    <property type="evidence" value="ECO:0007669"/>
    <property type="project" value="InterPro"/>
</dbReference>
<evidence type="ECO:0000259" key="13">
    <source>
        <dbReference type="PROSITE" id="PS51384"/>
    </source>
</evidence>
<comment type="similarity">
    <text evidence="2">Belongs to the cytochrome P450 family.</text>
</comment>
<evidence type="ECO:0000313" key="15">
    <source>
        <dbReference type="Proteomes" id="UP000590738"/>
    </source>
</evidence>
<dbReference type="EMBL" id="JACGCZ010000012">
    <property type="protein sequence ID" value="MBA6142652.1"/>
    <property type="molecule type" value="Genomic_DNA"/>
</dbReference>
<dbReference type="GO" id="GO:0020037">
    <property type="term" value="F:heme binding"/>
    <property type="evidence" value="ECO:0007669"/>
    <property type="project" value="InterPro"/>
</dbReference>
<keyword evidence="7" id="KW-0479">Metal-binding</keyword>
<proteinExistence type="inferred from homology"/>
<keyword evidence="9" id="KW-0408">Iron</keyword>
<evidence type="ECO:0000313" key="14">
    <source>
        <dbReference type="EMBL" id="MBA6142652.1"/>
    </source>
</evidence>
<keyword evidence="5" id="KW-0288">FMN</keyword>
<accession>A0A7W2LKR4</accession>
<evidence type="ECO:0000256" key="9">
    <source>
        <dbReference type="ARBA" id="ARBA00023004"/>
    </source>
</evidence>
<keyword evidence="3" id="KW-0349">Heme</keyword>
<keyword evidence="11" id="KW-0503">Monooxygenase</keyword>
<evidence type="ECO:0000256" key="1">
    <source>
        <dbReference type="ARBA" id="ARBA00001917"/>
    </source>
</evidence>
<dbReference type="GO" id="GO:0016705">
    <property type="term" value="F:oxidoreductase activity, acting on paired donors, with incorporation or reduction of molecular oxygen"/>
    <property type="evidence" value="ECO:0007669"/>
    <property type="project" value="InterPro"/>
</dbReference>
<dbReference type="PRINTS" id="PR00359">
    <property type="entry name" value="BP450"/>
</dbReference>
<dbReference type="Proteomes" id="UP000590738">
    <property type="component" value="Unassembled WGS sequence"/>
</dbReference>
<dbReference type="InterPro" id="IPR001041">
    <property type="entry name" value="2Fe-2S_ferredoxin-type"/>
</dbReference>
<dbReference type="Pfam" id="PF00067">
    <property type="entry name" value="p450"/>
    <property type="match status" value="1"/>
</dbReference>
<keyword evidence="6" id="KW-0001">2Fe-2S</keyword>
<dbReference type="Gene3D" id="3.10.20.30">
    <property type="match status" value="1"/>
</dbReference>
<dbReference type="GO" id="GO:0051537">
    <property type="term" value="F:2 iron, 2 sulfur cluster binding"/>
    <property type="evidence" value="ECO:0007669"/>
    <property type="project" value="UniProtKB-KW"/>
</dbReference>
<evidence type="ECO:0000256" key="5">
    <source>
        <dbReference type="ARBA" id="ARBA00022643"/>
    </source>
</evidence>
<evidence type="ECO:0000256" key="10">
    <source>
        <dbReference type="ARBA" id="ARBA00023014"/>
    </source>
</evidence>
<dbReference type="PANTHER" id="PTHR46696">
    <property type="entry name" value="P450, PUTATIVE (EUROFUNG)-RELATED"/>
    <property type="match status" value="1"/>
</dbReference>
<evidence type="ECO:0000256" key="4">
    <source>
        <dbReference type="ARBA" id="ARBA00022630"/>
    </source>
</evidence>
<dbReference type="SUPFAM" id="SSF52343">
    <property type="entry name" value="Ferredoxin reductase-like, C-terminal NADP-linked domain"/>
    <property type="match status" value="1"/>
</dbReference>
<dbReference type="PANTHER" id="PTHR46696:SF6">
    <property type="entry name" value="P450, PUTATIVE (EUROFUNG)-RELATED"/>
    <property type="match status" value="1"/>
</dbReference>
<keyword evidence="8" id="KW-0560">Oxidoreductase</keyword>
<comment type="caution">
    <text evidence="14">The sequence shown here is derived from an EMBL/GenBank/DDBJ whole genome shotgun (WGS) entry which is preliminary data.</text>
</comment>
<dbReference type="PROSITE" id="PS51384">
    <property type="entry name" value="FAD_FR"/>
    <property type="match status" value="1"/>
</dbReference>
<protein>
    <submittedName>
        <fullName evidence="14">Cytochrome P450</fullName>
    </submittedName>
</protein>
<dbReference type="FunFam" id="1.10.630.10:FF:000018">
    <property type="entry name" value="Cytochrome P450 monooxygenase"/>
    <property type="match status" value="1"/>
</dbReference>
<dbReference type="PROSITE" id="PS00197">
    <property type="entry name" value="2FE2S_FER_1"/>
    <property type="match status" value="1"/>
</dbReference>
<sequence length="721" mass="80426">MSTCPFSDPSKIWQDFSTVREAPGLTWSATMNKWIVSRYEDVVQALHDPETFSSLPTVPQMPPELQRVLDGKVPDRGTLIGHDNPTHDRLRKAVNSFFMPRRLAHYEPWIEAQAHALIDDFYALGSIDLRARLSSPLPLKVISHIVGLDPDHSERFYNALQFFTGPSEARAPALIEMHEHISAVIEQRRHDRRDDLISHVWNARDSGEAPMSDFEMLSLFPGLMLAGHETSANLIVMALAHLLSEPGRYEAAQHDDASRVQAIEEALRFEAPITGMPRRVTKPVVLSGQTLQPGDEVFLAYASANRDQCHFTDGEAFAATRQSTSQHIGFGQGIHACLGAPLARLILKVEMRVINERLPGLRLAIPYEERQYFPMREVRALIETPFAWDVLDSHRQPWNAKLPIARAPTEQWLEAQVVARRELTHDIVELSIARPAGAIGQWEAGAHISLKLSDGLVRQYSLCGSLEDPNHWRIAVKREASGRGGSSMIHRQLTPGTSVWVSTARNNFRLTKGERPCLLIAGGIGITPMLPMIEALQARNTPWRLIYLGRNSESMAYTEELRERFPTQVNIWSSSQHGRINLSEALSQQDEGTHVYACGPAALLNDLQQLCTEQGLGFTAERFQAQHFDTAQDHAFNVVLESSGKVVAVAKDESILKALAREGIHVLSTCQEGTCGSCEVKIVEGQAIHRDSVLTEQEKLANQSLMVCVSRCAGKKIRLRL</sequence>
<dbReference type="InterPro" id="IPR017927">
    <property type="entry name" value="FAD-bd_FR_type"/>
</dbReference>
<dbReference type="CDD" id="cd06185">
    <property type="entry name" value="PDR_like"/>
    <property type="match status" value="1"/>
</dbReference>
<dbReference type="PROSITE" id="PS00086">
    <property type="entry name" value="CYTOCHROME_P450"/>
    <property type="match status" value="1"/>
</dbReference>
<dbReference type="SUPFAM" id="SSF63380">
    <property type="entry name" value="Riboflavin synthase domain-like"/>
    <property type="match status" value="1"/>
</dbReference>
<dbReference type="InterPro" id="IPR017972">
    <property type="entry name" value="Cyt_P450_CS"/>
</dbReference>
<evidence type="ECO:0000256" key="8">
    <source>
        <dbReference type="ARBA" id="ARBA00023002"/>
    </source>
</evidence>
<evidence type="ECO:0000259" key="12">
    <source>
        <dbReference type="PROSITE" id="PS51085"/>
    </source>
</evidence>
<evidence type="ECO:0000256" key="7">
    <source>
        <dbReference type="ARBA" id="ARBA00022723"/>
    </source>
</evidence>
<dbReference type="InterPro" id="IPR054582">
    <property type="entry name" value="DmmA-like_N"/>
</dbReference>
<reference evidence="14 15" key="1">
    <citation type="submission" date="2020-07" db="EMBL/GenBank/DDBJ databases">
        <title>Diversity of carbapenemase encoding genes among Pseudomonas putida group clinical isolates in a tertiary Brazilian hospital.</title>
        <authorList>
            <person name="Alberto-Lei F."/>
            <person name="Nodari C.S."/>
            <person name="Streling A.P."/>
            <person name="Paulino J.T."/>
            <person name="Bessa-Neto F.O."/>
            <person name="Cayo R."/>
            <person name="Gales A.C."/>
        </authorList>
    </citation>
    <scope>NUCLEOTIDE SEQUENCE [LARGE SCALE GENOMIC DNA]</scope>
    <source>
        <strain evidence="14 15">12273</strain>
    </source>
</reference>
<dbReference type="AlphaFoldDB" id="A0A7W2LKR4"/>
<dbReference type="PROSITE" id="PS51085">
    <property type="entry name" value="2FE2S_FER_2"/>
    <property type="match status" value="1"/>
</dbReference>
<dbReference type="InterPro" id="IPR012675">
    <property type="entry name" value="Beta-grasp_dom_sf"/>
</dbReference>
<evidence type="ECO:0000256" key="6">
    <source>
        <dbReference type="ARBA" id="ARBA00022714"/>
    </source>
</evidence>
<dbReference type="InterPro" id="IPR036010">
    <property type="entry name" value="2Fe-2S_ferredoxin-like_sf"/>
</dbReference>
<dbReference type="Pfam" id="PF00111">
    <property type="entry name" value="Fer2"/>
    <property type="match status" value="1"/>
</dbReference>
<feature type="domain" description="2Fe-2S ferredoxin-type" evidence="12">
    <location>
        <begin position="634"/>
        <end position="721"/>
    </location>
</feature>
<dbReference type="InterPro" id="IPR001128">
    <property type="entry name" value="Cyt_P450"/>
</dbReference>
<dbReference type="Gene3D" id="2.40.30.10">
    <property type="entry name" value="Translation factors"/>
    <property type="match status" value="1"/>
</dbReference>
<dbReference type="InterPro" id="IPR017938">
    <property type="entry name" value="Riboflavin_synthase-like_b-brl"/>
</dbReference>
<comment type="cofactor">
    <cofactor evidence="1">
        <name>FMN</name>
        <dbReference type="ChEBI" id="CHEBI:58210"/>
    </cofactor>
</comment>
<feature type="domain" description="FAD-binding FR-type" evidence="13">
    <location>
        <begin position="410"/>
        <end position="511"/>
    </location>
</feature>
<evidence type="ECO:0000256" key="11">
    <source>
        <dbReference type="ARBA" id="ARBA00023033"/>
    </source>
</evidence>
<organism evidence="14 15">
    <name type="scientific">Pseudomonas juntendi</name>
    <dbReference type="NCBI Taxonomy" id="2666183"/>
    <lineage>
        <taxon>Bacteria</taxon>
        <taxon>Pseudomonadati</taxon>
        <taxon>Pseudomonadota</taxon>
        <taxon>Gammaproteobacteria</taxon>
        <taxon>Pseudomonadales</taxon>
        <taxon>Pseudomonadaceae</taxon>
        <taxon>Pseudomonas</taxon>
    </lineage>
</organism>
<dbReference type="CDD" id="cd00207">
    <property type="entry name" value="fer2"/>
    <property type="match status" value="1"/>
</dbReference>
<dbReference type="InterPro" id="IPR036396">
    <property type="entry name" value="Cyt_P450_sf"/>
</dbReference>
<keyword evidence="10" id="KW-0411">Iron-sulfur</keyword>
<dbReference type="Gene3D" id="1.10.630.10">
    <property type="entry name" value="Cytochrome P450"/>
    <property type="match status" value="1"/>
</dbReference>
<dbReference type="Gene3D" id="3.40.50.80">
    <property type="entry name" value="Nucleotide-binding domain of ferredoxin-NADP reductase (FNR) module"/>
    <property type="match status" value="1"/>
</dbReference>
<dbReference type="SUPFAM" id="SSF48264">
    <property type="entry name" value="Cytochrome P450"/>
    <property type="match status" value="1"/>
</dbReference>
<gene>
    <name evidence="14" type="ORF">H4B97_09235</name>
</gene>
<dbReference type="InterPro" id="IPR002397">
    <property type="entry name" value="Cyt_P450_B"/>
</dbReference>
<dbReference type="SUPFAM" id="SSF54292">
    <property type="entry name" value="2Fe-2S ferredoxin-like"/>
    <property type="match status" value="1"/>
</dbReference>
<evidence type="ECO:0000256" key="3">
    <source>
        <dbReference type="ARBA" id="ARBA00022617"/>
    </source>
</evidence>